<protein>
    <submittedName>
        <fullName evidence="1">RHTO0S01e01948g1_1</fullName>
    </submittedName>
</protein>
<dbReference type="AlphaFoldDB" id="A0A061ADC5"/>
<sequence length="425" mass="47049">MNRMSRAHQQSRLLRLPAELLELVLRDVYDHEPLPVPLCRKLLSLHDRLLSRRHAKVKIDHPYTISAFCLSLALRPTIGELCQSFKVANPGRRLLGMIPPSDPWNVFSALPNLRTLELASLQLVSSFLAYLSYGGDPALPNLSALALIAYPEQADFPFALSVEGLNKLPTIESLRMTLPTFSVKLRRGQKFQLPAMTAFQCDVAGDLAGVSQLINASPALQSLQIIGRPPNEVLRNLIVAETNLHSICKLTLHGKKFSEAWQLPGELISLKQLTTLILGAQYTTSDTSLDVLRQLPLENLRICAGALMSFSSITDLISGPGKPASFKQVMVETVSARCDPIKINKADRAALETWLEEGYALPKWTDDFSRAGCQQMQQAAIREGVTLSGGAVRAAKIEDRINSRKRRVLRRLAEFDLADILQTET</sequence>
<accession>A0A061ADC5</accession>
<reference evidence="1" key="1">
    <citation type="journal article" date="2014" name="Genome Announc.">
        <title>Draft genome sequence of Rhodosporidium toruloides CECT1137, an oleaginous yeast of biotechnological interest.</title>
        <authorList>
            <person name="Morin N."/>
            <person name="Calcas X."/>
            <person name="Devillers H."/>
            <person name="Durrens P."/>
            <person name="Sherman D.J."/>
            <person name="Nicaud J.-M."/>
            <person name="Neuveglise C."/>
        </authorList>
    </citation>
    <scope>NUCLEOTIDE SEQUENCE</scope>
    <source>
        <strain evidence="1">CECT1137</strain>
    </source>
</reference>
<gene>
    <name evidence="1" type="ORF">RHTO0S_01e01948g</name>
</gene>
<dbReference type="SUPFAM" id="SSF52047">
    <property type="entry name" value="RNI-like"/>
    <property type="match status" value="1"/>
</dbReference>
<dbReference type="EMBL" id="LK052936">
    <property type="protein sequence ID" value="CDR35556.1"/>
    <property type="molecule type" value="Genomic_DNA"/>
</dbReference>
<evidence type="ECO:0000313" key="1">
    <source>
        <dbReference type="EMBL" id="CDR35556.1"/>
    </source>
</evidence>
<proteinExistence type="predicted"/>
<organism evidence="1">
    <name type="scientific">Rhodotorula toruloides</name>
    <name type="common">Yeast</name>
    <name type="synonym">Rhodosporidium toruloides</name>
    <dbReference type="NCBI Taxonomy" id="5286"/>
    <lineage>
        <taxon>Eukaryota</taxon>
        <taxon>Fungi</taxon>
        <taxon>Dikarya</taxon>
        <taxon>Basidiomycota</taxon>
        <taxon>Pucciniomycotina</taxon>
        <taxon>Microbotryomycetes</taxon>
        <taxon>Sporidiobolales</taxon>
        <taxon>Sporidiobolaceae</taxon>
        <taxon>Rhodotorula</taxon>
    </lineage>
</organism>
<name>A0A061ADC5_RHOTO</name>